<evidence type="ECO:0000313" key="3">
    <source>
        <dbReference type="Proteomes" id="UP000019483"/>
    </source>
</evidence>
<proteinExistence type="predicted"/>
<accession>W9DQW8</accession>
<evidence type="ECO:0000256" key="1">
    <source>
        <dbReference type="SAM" id="Phobius"/>
    </source>
</evidence>
<keyword evidence="1" id="KW-0812">Transmembrane</keyword>
<feature type="transmembrane region" description="Helical" evidence="1">
    <location>
        <begin position="38"/>
        <end position="55"/>
    </location>
</feature>
<keyword evidence="1" id="KW-0472">Membrane</keyword>
<dbReference type="STRING" id="1090322.MettiDRAFT_1266"/>
<feature type="transmembrane region" description="Helical" evidence="1">
    <location>
        <begin position="130"/>
        <end position="151"/>
    </location>
</feature>
<organism evidence="2 3">
    <name type="scientific">Methanolobus tindarius DSM 2278</name>
    <dbReference type="NCBI Taxonomy" id="1090322"/>
    <lineage>
        <taxon>Archaea</taxon>
        <taxon>Methanobacteriati</taxon>
        <taxon>Methanobacteriota</taxon>
        <taxon>Stenosarchaea group</taxon>
        <taxon>Methanomicrobia</taxon>
        <taxon>Methanosarcinales</taxon>
        <taxon>Methanosarcinaceae</taxon>
        <taxon>Methanolobus</taxon>
    </lineage>
</organism>
<evidence type="ECO:0000313" key="2">
    <source>
        <dbReference type="EMBL" id="ETA67830.1"/>
    </source>
</evidence>
<protein>
    <submittedName>
        <fullName evidence="2">Uncharacterized protein</fullName>
    </submittedName>
</protein>
<dbReference type="AlphaFoldDB" id="W9DQW8"/>
<reference evidence="2 3" key="1">
    <citation type="submission" date="2013-08" db="EMBL/GenBank/DDBJ databases">
        <authorList>
            <consortium name="DOE Joint Genome Institute"/>
            <person name="Eisen J."/>
            <person name="Huntemann M."/>
            <person name="Han J."/>
            <person name="Chen A."/>
            <person name="Kyrpides N."/>
            <person name="Mavromatis K."/>
            <person name="Markowitz V."/>
            <person name="Palaniappan K."/>
            <person name="Ivanova N."/>
            <person name="Schaumberg A."/>
            <person name="Pati A."/>
            <person name="Liolios K."/>
            <person name="Nordberg H.P."/>
            <person name="Cantor M.N."/>
            <person name="Hua S.X."/>
            <person name="Woyke T."/>
        </authorList>
    </citation>
    <scope>NUCLEOTIDE SEQUENCE [LARGE SCALE GENOMIC DNA]</scope>
    <source>
        <strain evidence="2 3">DSM 2278</strain>
    </source>
</reference>
<keyword evidence="3" id="KW-1185">Reference proteome</keyword>
<dbReference type="EMBL" id="AZAJ01000001">
    <property type="protein sequence ID" value="ETA67830.1"/>
    <property type="molecule type" value="Genomic_DNA"/>
</dbReference>
<dbReference type="Proteomes" id="UP000019483">
    <property type="component" value="Unassembled WGS sequence"/>
</dbReference>
<sequence length="157" mass="17977">MLDIVLIIRAIHNIMLELDIITTVIFMEKLEKYTKTTYALALVLIVAGISLIAMVEEYQQTGIGLVNIGTIVIFITFVKARRYRNGPVKDERTIKIGAYGLSYSWLITFVLISLLFWIDEFEITQLTVKQVLAILMITMPVTAKGIQWYLFRKGDIE</sequence>
<feature type="transmembrane region" description="Helical" evidence="1">
    <location>
        <begin position="6"/>
        <end position="26"/>
    </location>
</feature>
<gene>
    <name evidence="2" type="ORF">MettiDRAFT_1266</name>
</gene>
<comment type="caution">
    <text evidence="2">The sequence shown here is derived from an EMBL/GenBank/DDBJ whole genome shotgun (WGS) entry which is preliminary data.</text>
</comment>
<name>W9DQW8_METTI</name>
<feature type="transmembrane region" description="Helical" evidence="1">
    <location>
        <begin position="61"/>
        <end position="78"/>
    </location>
</feature>
<keyword evidence="1" id="KW-1133">Transmembrane helix</keyword>
<feature type="transmembrane region" description="Helical" evidence="1">
    <location>
        <begin position="98"/>
        <end position="118"/>
    </location>
</feature>